<keyword evidence="2 3" id="KW-0143">Chaperone</keyword>
<gene>
    <name evidence="5" type="primary">groS</name>
    <name evidence="5" type="ORF">BZL30_7841</name>
</gene>
<feature type="compositionally biased region" description="Basic residues" evidence="4">
    <location>
        <begin position="57"/>
        <end position="74"/>
    </location>
</feature>
<dbReference type="InterPro" id="IPR037124">
    <property type="entry name" value="Chaperonin_GroES_sf"/>
</dbReference>
<dbReference type="AlphaFoldDB" id="A0A1V3WJZ6"/>
<dbReference type="Pfam" id="PF00166">
    <property type="entry name" value="Cpn10"/>
    <property type="match status" value="1"/>
</dbReference>
<evidence type="ECO:0000256" key="3">
    <source>
        <dbReference type="RuleBase" id="RU000535"/>
    </source>
</evidence>
<accession>A0A1V3WJZ6</accession>
<dbReference type="InterPro" id="IPR018369">
    <property type="entry name" value="Chaprnonin_Cpn10_CS"/>
</dbReference>
<evidence type="ECO:0000313" key="6">
    <source>
        <dbReference type="Proteomes" id="UP000189229"/>
    </source>
</evidence>
<organism evidence="5 6">
    <name type="scientific">Mycobacterium kansasii</name>
    <dbReference type="NCBI Taxonomy" id="1768"/>
    <lineage>
        <taxon>Bacteria</taxon>
        <taxon>Bacillati</taxon>
        <taxon>Actinomycetota</taxon>
        <taxon>Actinomycetes</taxon>
        <taxon>Mycobacteriales</taxon>
        <taxon>Mycobacteriaceae</taxon>
        <taxon>Mycobacterium</taxon>
    </lineage>
</organism>
<dbReference type="PROSITE" id="PS00681">
    <property type="entry name" value="CHAPERONINS_CPN10"/>
    <property type="match status" value="1"/>
</dbReference>
<comment type="similarity">
    <text evidence="1 3">Belongs to the GroES chaperonin family.</text>
</comment>
<dbReference type="SUPFAM" id="SSF50129">
    <property type="entry name" value="GroES-like"/>
    <property type="match status" value="1"/>
</dbReference>
<evidence type="ECO:0000256" key="4">
    <source>
        <dbReference type="SAM" id="MobiDB-lite"/>
    </source>
</evidence>
<name>A0A1V3WJZ6_MYCKA</name>
<dbReference type="EMBL" id="MVBM01000008">
    <property type="protein sequence ID" value="OOK67280.1"/>
    <property type="molecule type" value="Genomic_DNA"/>
</dbReference>
<proteinExistence type="inferred from homology"/>
<evidence type="ECO:0000313" key="5">
    <source>
        <dbReference type="EMBL" id="OOK67280.1"/>
    </source>
</evidence>
<evidence type="ECO:0000256" key="1">
    <source>
        <dbReference type="ARBA" id="ARBA00006975"/>
    </source>
</evidence>
<comment type="function">
    <text evidence="3">Together with the chaperonin GroEL, plays an essential role in assisting protein folding. The GroEL-GroES system forms a nano-cage that allows encapsulation of the non-native substrate proteins and provides a physical environment optimized to promote and accelerate protein folding. GroES binds to the apical surface of the GroEL ring, thereby capping the opening of the GroEL channel.</text>
</comment>
<dbReference type="InterPro" id="IPR011032">
    <property type="entry name" value="GroES-like_sf"/>
</dbReference>
<dbReference type="GO" id="GO:0044183">
    <property type="term" value="F:protein folding chaperone"/>
    <property type="evidence" value="ECO:0007669"/>
    <property type="project" value="InterPro"/>
</dbReference>
<dbReference type="Proteomes" id="UP000189229">
    <property type="component" value="Unassembled WGS sequence"/>
</dbReference>
<dbReference type="CDD" id="cd00320">
    <property type="entry name" value="cpn10"/>
    <property type="match status" value="1"/>
</dbReference>
<feature type="region of interest" description="Disordered" evidence="4">
    <location>
        <begin position="15"/>
        <end position="91"/>
    </location>
</feature>
<dbReference type="GO" id="GO:0005524">
    <property type="term" value="F:ATP binding"/>
    <property type="evidence" value="ECO:0007669"/>
    <property type="project" value="InterPro"/>
</dbReference>
<comment type="subunit">
    <text evidence="3">Heptamer of 7 subunits arranged in a ring.</text>
</comment>
<comment type="caution">
    <text evidence="5">The sequence shown here is derived from an EMBL/GenBank/DDBJ whole genome shotgun (WGS) entry which is preliminary data.</text>
</comment>
<protein>
    <recommendedName>
        <fullName evidence="3">10 kDa chaperonin</fullName>
    </recommendedName>
</protein>
<sequence>MNIKPLEDKILVQANEAETTTASGLVIPDTAKEKPQEAPSSLSARPVGRGWREAHPAGRRRGRHRHLQQVRRHRDQVQRRGIPDPVGTRRAGCRFQVTEPCSARRSPCSATGDFRGGMR</sequence>
<dbReference type="Gene3D" id="2.30.33.40">
    <property type="entry name" value="GroES chaperonin"/>
    <property type="match status" value="1"/>
</dbReference>
<evidence type="ECO:0000256" key="2">
    <source>
        <dbReference type="ARBA" id="ARBA00023186"/>
    </source>
</evidence>
<reference evidence="5 6" key="1">
    <citation type="submission" date="2017-02" db="EMBL/GenBank/DDBJ databases">
        <title>Complete genome sequences of Mycobacterium kansasii strains isolated from rhesus macaques.</title>
        <authorList>
            <person name="Panda A."/>
            <person name="Nagaraj S."/>
            <person name="Zhao X."/>
            <person name="Tettelin H."/>
            <person name="Detolla L.J."/>
        </authorList>
    </citation>
    <scope>NUCLEOTIDE SEQUENCE [LARGE SCALE GENOMIC DNA]</scope>
    <source>
        <strain evidence="5 6">11-3813</strain>
    </source>
</reference>
<dbReference type="SMART" id="SM00883">
    <property type="entry name" value="Cpn10"/>
    <property type="match status" value="1"/>
</dbReference>
<dbReference type="InterPro" id="IPR020818">
    <property type="entry name" value="Chaperonin_GroES"/>
</dbReference>
<dbReference type="PRINTS" id="PR00297">
    <property type="entry name" value="CHAPERONIN10"/>
</dbReference>